<dbReference type="PANTHER" id="PTHR44846:SF5">
    <property type="entry name" value="HTH-TYPE TRANSCRIPTIONAL REGULATOR GMUR"/>
    <property type="match status" value="1"/>
</dbReference>
<evidence type="ECO:0000256" key="3">
    <source>
        <dbReference type="ARBA" id="ARBA00023163"/>
    </source>
</evidence>
<dbReference type="SUPFAM" id="SSF46785">
    <property type="entry name" value="Winged helix' DNA-binding domain"/>
    <property type="match status" value="1"/>
</dbReference>
<dbReference type="InterPro" id="IPR036390">
    <property type="entry name" value="WH_DNA-bd_sf"/>
</dbReference>
<dbReference type="Gene3D" id="3.40.1410.10">
    <property type="entry name" value="Chorismate lyase-like"/>
    <property type="match status" value="1"/>
</dbReference>
<evidence type="ECO:0000256" key="2">
    <source>
        <dbReference type="ARBA" id="ARBA00023125"/>
    </source>
</evidence>
<dbReference type="RefSeq" id="WP_076800476.1">
    <property type="nucleotide sequence ID" value="NZ_CP022474.1"/>
</dbReference>
<dbReference type="InterPro" id="IPR000524">
    <property type="entry name" value="Tscrpt_reg_HTH_GntR"/>
</dbReference>
<dbReference type="SUPFAM" id="SSF64288">
    <property type="entry name" value="Chorismate lyase-like"/>
    <property type="match status" value="1"/>
</dbReference>
<sequence>MYRYREIYSDIKRDILTNHYRAGTLLPTQEILTEKYAVSRITLKKALNLLADEGLISSKQGSGTYVRPRMDNQSSELLPLDLPIGVTYSHRDQKISSQLLYFNARLPTEKEQQNLRVAASDPVYEIKRIRLVNHQKYSYEHTIMPVTIAPLDEKILSGSVYDYLGTYAKIQLTDARRVVSAESADEETAAALDLPIGSPVFSIEQIAYDQKGRAFEYSVSRFTGDRSKFVLDIHLNRLY</sequence>
<dbReference type="GO" id="GO:0045892">
    <property type="term" value="P:negative regulation of DNA-templated transcription"/>
    <property type="evidence" value="ECO:0007669"/>
    <property type="project" value="TreeGrafter"/>
</dbReference>
<dbReference type="PRINTS" id="PR00035">
    <property type="entry name" value="HTHGNTR"/>
</dbReference>
<dbReference type="InterPro" id="IPR028978">
    <property type="entry name" value="Chorismate_lyase_/UTRA_dom_sf"/>
</dbReference>
<dbReference type="SMART" id="SM00345">
    <property type="entry name" value="HTH_GNTR"/>
    <property type="match status" value="1"/>
</dbReference>
<dbReference type="GO" id="GO:0003677">
    <property type="term" value="F:DNA binding"/>
    <property type="evidence" value="ECO:0007669"/>
    <property type="project" value="UniProtKB-KW"/>
</dbReference>
<dbReference type="SMART" id="SM00866">
    <property type="entry name" value="UTRA"/>
    <property type="match status" value="1"/>
</dbReference>
<dbReference type="AlphaFoldDB" id="A0A9X4LW15"/>
<keyword evidence="2" id="KW-0238">DNA-binding</keyword>
<dbReference type="GO" id="GO:0003700">
    <property type="term" value="F:DNA-binding transcription factor activity"/>
    <property type="evidence" value="ECO:0007669"/>
    <property type="project" value="InterPro"/>
</dbReference>
<name>A0A9X4LW15_LATCU</name>
<dbReference type="PROSITE" id="PS50949">
    <property type="entry name" value="HTH_GNTR"/>
    <property type="match status" value="1"/>
</dbReference>
<dbReference type="InterPro" id="IPR036388">
    <property type="entry name" value="WH-like_DNA-bd_sf"/>
</dbReference>
<dbReference type="Proteomes" id="UP000199749">
    <property type="component" value="Chromosome"/>
</dbReference>
<dbReference type="CDD" id="cd07377">
    <property type="entry name" value="WHTH_GntR"/>
    <property type="match status" value="1"/>
</dbReference>
<keyword evidence="3" id="KW-0804">Transcription</keyword>
<dbReference type="EMBL" id="CP022474">
    <property type="protein sequence ID" value="ASN59222.1"/>
    <property type="molecule type" value="Genomic_DNA"/>
</dbReference>
<proteinExistence type="predicted"/>
<keyword evidence="1" id="KW-0805">Transcription regulation</keyword>
<gene>
    <name evidence="4" type="ORF">CG419_00595</name>
</gene>
<protein>
    <submittedName>
        <fullName evidence="4">GntR family transcriptional regulator</fullName>
    </submittedName>
</protein>
<evidence type="ECO:0000313" key="5">
    <source>
        <dbReference type="Proteomes" id="UP000199749"/>
    </source>
</evidence>
<evidence type="ECO:0000256" key="1">
    <source>
        <dbReference type="ARBA" id="ARBA00023015"/>
    </source>
</evidence>
<dbReference type="Pfam" id="PF00392">
    <property type="entry name" value="GntR"/>
    <property type="match status" value="1"/>
</dbReference>
<dbReference type="InterPro" id="IPR050679">
    <property type="entry name" value="Bact_HTH_transcr_reg"/>
</dbReference>
<organism evidence="4 5">
    <name type="scientific">Latilactobacillus curvatus</name>
    <name type="common">Lactobacillus curvatus</name>
    <dbReference type="NCBI Taxonomy" id="28038"/>
    <lineage>
        <taxon>Bacteria</taxon>
        <taxon>Bacillati</taxon>
        <taxon>Bacillota</taxon>
        <taxon>Bacilli</taxon>
        <taxon>Lactobacillales</taxon>
        <taxon>Lactobacillaceae</taxon>
        <taxon>Latilactobacillus</taxon>
    </lineage>
</organism>
<dbReference type="InterPro" id="IPR011663">
    <property type="entry name" value="UTRA"/>
</dbReference>
<accession>A0A9X4LW15</accession>
<dbReference type="PANTHER" id="PTHR44846">
    <property type="entry name" value="MANNOSYL-D-GLYCERATE TRANSPORT/METABOLISM SYSTEM REPRESSOR MNGR-RELATED"/>
    <property type="match status" value="1"/>
</dbReference>
<dbReference type="Pfam" id="PF07702">
    <property type="entry name" value="UTRA"/>
    <property type="match status" value="1"/>
</dbReference>
<dbReference type="Gene3D" id="1.10.10.10">
    <property type="entry name" value="Winged helix-like DNA-binding domain superfamily/Winged helix DNA-binding domain"/>
    <property type="match status" value="1"/>
</dbReference>
<reference evidence="4 5" key="1">
    <citation type="submission" date="2017-07" db="EMBL/GenBank/DDBJ databases">
        <title>Lactobacillus curvatus MRS6 whole genome.</title>
        <authorList>
            <person name="Jans C."/>
            <person name="Lagler S."/>
            <person name="Lacroix C."/>
            <person name="Meile L."/>
            <person name="Stevens M.J.A."/>
        </authorList>
    </citation>
    <scope>NUCLEOTIDE SEQUENCE [LARGE SCALE GENOMIC DNA]</scope>
    <source>
        <strain evidence="4 5">MRS6</strain>
    </source>
</reference>
<evidence type="ECO:0000313" key="4">
    <source>
        <dbReference type="EMBL" id="ASN59222.1"/>
    </source>
</evidence>